<evidence type="ECO:0000313" key="1">
    <source>
        <dbReference type="EMBL" id="MDT0468256.1"/>
    </source>
</evidence>
<keyword evidence="2" id="KW-1185">Reference proteome</keyword>
<dbReference type="RefSeq" id="WP_311699704.1">
    <property type="nucleotide sequence ID" value="NZ_JAVREY010000070.1"/>
</dbReference>
<reference evidence="2" key="1">
    <citation type="submission" date="2023-07" db="EMBL/GenBank/DDBJ databases">
        <title>30 novel species of actinomycetes from the DSMZ collection.</title>
        <authorList>
            <person name="Nouioui I."/>
        </authorList>
    </citation>
    <scope>NUCLEOTIDE SEQUENCE [LARGE SCALE GENOMIC DNA]</scope>
    <source>
        <strain evidence="2">DSM 41699</strain>
    </source>
</reference>
<evidence type="ECO:0008006" key="3">
    <source>
        <dbReference type="Google" id="ProtNLM"/>
    </source>
</evidence>
<dbReference type="Proteomes" id="UP001183809">
    <property type="component" value="Unassembled WGS sequence"/>
</dbReference>
<gene>
    <name evidence="1" type="ORF">RM764_35595</name>
</gene>
<accession>A0ABU2U5D3</accession>
<dbReference type="EMBL" id="JAVREY010000070">
    <property type="protein sequence ID" value="MDT0468256.1"/>
    <property type="molecule type" value="Genomic_DNA"/>
</dbReference>
<proteinExistence type="predicted"/>
<protein>
    <recommendedName>
        <fullName evidence="3">Signal peptidase I</fullName>
    </recommendedName>
</protein>
<name>A0ABU2U5D3_9ACTN</name>
<sequence length="62" mass="6326">MGKGRGPALAAWLTLPLGLILLVGSLLSVRSAYTAVTVSGGSMEPTYGVGRPLVVQQLDGDD</sequence>
<evidence type="ECO:0000313" key="2">
    <source>
        <dbReference type="Proteomes" id="UP001183809"/>
    </source>
</evidence>
<organism evidence="1 2">
    <name type="scientific">Streptomyces gibsoniae</name>
    <dbReference type="NCBI Taxonomy" id="3075529"/>
    <lineage>
        <taxon>Bacteria</taxon>
        <taxon>Bacillati</taxon>
        <taxon>Actinomycetota</taxon>
        <taxon>Actinomycetes</taxon>
        <taxon>Kitasatosporales</taxon>
        <taxon>Streptomycetaceae</taxon>
        <taxon>Streptomyces</taxon>
    </lineage>
</organism>
<comment type="caution">
    <text evidence="1">The sequence shown here is derived from an EMBL/GenBank/DDBJ whole genome shotgun (WGS) entry which is preliminary data.</text>
</comment>